<protein>
    <submittedName>
        <fullName evidence="3">Uncharacterized protein</fullName>
    </submittedName>
</protein>
<dbReference type="AlphaFoldDB" id="A0AAE1CFB7"/>
<dbReference type="EMBL" id="JAULSO010000001">
    <property type="protein sequence ID" value="KAK3692259.1"/>
    <property type="molecule type" value="Genomic_DNA"/>
</dbReference>
<organism evidence="3 4">
    <name type="scientific">Podospora appendiculata</name>
    <dbReference type="NCBI Taxonomy" id="314037"/>
    <lineage>
        <taxon>Eukaryota</taxon>
        <taxon>Fungi</taxon>
        <taxon>Dikarya</taxon>
        <taxon>Ascomycota</taxon>
        <taxon>Pezizomycotina</taxon>
        <taxon>Sordariomycetes</taxon>
        <taxon>Sordariomycetidae</taxon>
        <taxon>Sordariales</taxon>
        <taxon>Podosporaceae</taxon>
        <taxon>Podospora</taxon>
    </lineage>
</organism>
<feature type="transmembrane region" description="Helical" evidence="1">
    <location>
        <begin position="73"/>
        <end position="95"/>
    </location>
</feature>
<evidence type="ECO:0000256" key="1">
    <source>
        <dbReference type="SAM" id="Phobius"/>
    </source>
</evidence>
<reference evidence="3" key="1">
    <citation type="journal article" date="2023" name="Mol. Phylogenet. Evol.">
        <title>Genome-scale phylogeny and comparative genomics of the fungal order Sordariales.</title>
        <authorList>
            <person name="Hensen N."/>
            <person name="Bonometti L."/>
            <person name="Westerberg I."/>
            <person name="Brannstrom I.O."/>
            <person name="Guillou S."/>
            <person name="Cros-Aarteil S."/>
            <person name="Calhoun S."/>
            <person name="Haridas S."/>
            <person name="Kuo A."/>
            <person name="Mondo S."/>
            <person name="Pangilinan J."/>
            <person name="Riley R."/>
            <person name="LaButti K."/>
            <person name="Andreopoulos B."/>
            <person name="Lipzen A."/>
            <person name="Chen C."/>
            <person name="Yan M."/>
            <person name="Daum C."/>
            <person name="Ng V."/>
            <person name="Clum A."/>
            <person name="Steindorff A."/>
            <person name="Ohm R.A."/>
            <person name="Martin F."/>
            <person name="Silar P."/>
            <person name="Natvig D.O."/>
            <person name="Lalanne C."/>
            <person name="Gautier V."/>
            <person name="Ament-Velasquez S.L."/>
            <person name="Kruys A."/>
            <person name="Hutchinson M.I."/>
            <person name="Powell A.J."/>
            <person name="Barry K."/>
            <person name="Miller A.N."/>
            <person name="Grigoriev I.V."/>
            <person name="Debuchy R."/>
            <person name="Gladieux P."/>
            <person name="Hiltunen Thoren M."/>
            <person name="Johannesson H."/>
        </authorList>
    </citation>
    <scope>NUCLEOTIDE SEQUENCE</scope>
    <source>
        <strain evidence="3">CBS 314.62</strain>
    </source>
</reference>
<accession>A0AAE1CFB7</accession>
<evidence type="ECO:0000256" key="2">
    <source>
        <dbReference type="SAM" id="SignalP"/>
    </source>
</evidence>
<dbReference type="Proteomes" id="UP001270362">
    <property type="component" value="Unassembled WGS sequence"/>
</dbReference>
<keyword evidence="1" id="KW-0812">Transmembrane</keyword>
<sequence>MPGWFSWAAGCLLACLLVWGGGEKDLAEGQAALSESGIKGPSCRVRFGLAFKGWKERSFREQPRLDQRLDVPLGLFCLYFLLLLCLPAFILLSFFCMHAKRVVSVCVRISVASPAVVFVC</sequence>
<gene>
    <name evidence="3" type="ORF">B0T22DRAFT_8620</name>
</gene>
<name>A0AAE1CFB7_9PEZI</name>
<reference evidence="3" key="2">
    <citation type="submission" date="2023-06" db="EMBL/GenBank/DDBJ databases">
        <authorList>
            <consortium name="Lawrence Berkeley National Laboratory"/>
            <person name="Haridas S."/>
            <person name="Hensen N."/>
            <person name="Bonometti L."/>
            <person name="Westerberg I."/>
            <person name="Brannstrom I.O."/>
            <person name="Guillou S."/>
            <person name="Cros-Aarteil S."/>
            <person name="Calhoun S."/>
            <person name="Kuo A."/>
            <person name="Mondo S."/>
            <person name="Pangilinan J."/>
            <person name="Riley R."/>
            <person name="Labutti K."/>
            <person name="Andreopoulos B."/>
            <person name="Lipzen A."/>
            <person name="Chen C."/>
            <person name="Yanf M."/>
            <person name="Daum C."/>
            <person name="Ng V."/>
            <person name="Clum A."/>
            <person name="Steindorff A."/>
            <person name="Ohm R."/>
            <person name="Martin F."/>
            <person name="Silar P."/>
            <person name="Natvig D."/>
            <person name="Lalanne C."/>
            <person name="Gautier V."/>
            <person name="Ament-Velasquez S.L."/>
            <person name="Kruys A."/>
            <person name="Hutchinson M.I."/>
            <person name="Powell A.J."/>
            <person name="Barry K."/>
            <person name="Miller A.N."/>
            <person name="Grigoriev I.V."/>
            <person name="Debuchy R."/>
            <person name="Gladieux P."/>
            <person name="Thoren M.H."/>
            <person name="Johannesson H."/>
        </authorList>
    </citation>
    <scope>NUCLEOTIDE SEQUENCE</scope>
    <source>
        <strain evidence="3">CBS 314.62</strain>
    </source>
</reference>
<evidence type="ECO:0000313" key="4">
    <source>
        <dbReference type="Proteomes" id="UP001270362"/>
    </source>
</evidence>
<keyword evidence="2" id="KW-0732">Signal</keyword>
<keyword evidence="1" id="KW-0472">Membrane</keyword>
<proteinExistence type="predicted"/>
<feature type="signal peptide" evidence="2">
    <location>
        <begin position="1"/>
        <end position="22"/>
    </location>
</feature>
<evidence type="ECO:0000313" key="3">
    <source>
        <dbReference type="EMBL" id="KAK3692259.1"/>
    </source>
</evidence>
<comment type="caution">
    <text evidence="3">The sequence shown here is derived from an EMBL/GenBank/DDBJ whole genome shotgun (WGS) entry which is preliminary data.</text>
</comment>
<feature type="chain" id="PRO_5042135776" evidence="2">
    <location>
        <begin position="23"/>
        <end position="120"/>
    </location>
</feature>
<keyword evidence="4" id="KW-1185">Reference proteome</keyword>
<keyword evidence="1" id="KW-1133">Transmembrane helix</keyword>